<dbReference type="AlphaFoldDB" id="A0A2G0CEH2"/>
<dbReference type="OrthoDB" id="4174719at2"/>
<dbReference type="RefSeq" id="WP_099106706.1">
    <property type="nucleotide sequence ID" value="NZ_JAATJF010000004.1"/>
</dbReference>
<evidence type="ECO:0000256" key="4">
    <source>
        <dbReference type="ARBA" id="ARBA00022833"/>
    </source>
</evidence>
<evidence type="ECO:0000256" key="2">
    <source>
        <dbReference type="ARBA" id="ARBA00012499"/>
    </source>
</evidence>
<evidence type="ECO:0000256" key="3">
    <source>
        <dbReference type="ARBA" id="ARBA00022723"/>
    </source>
</evidence>
<comment type="caution">
    <text evidence="8">The sequence shown here is derived from an EMBL/GenBank/DDBJ whole genome shotgun (WGS) entry which is preliminary data.</text>
</comment>
<reference evidence="8 9" key="1">
    <citation type="submission" date="2017-10" db="EMBL/GenBank/DDBJ databases">
        <title>The draft genome sequence of Lewinella marina KCTC 32374.</title>
        <authorList>
            <person name="Wang K."/>
        </authorList>
    </citation>
    <scope>NUCLEOTIDE SEQUENCE [LARGE SCALE GENOMIC DNA]</scope>
    <source>
        <strain evidence="8 9">MKG-38</strain>
    </source>
</reference>
<dbReference type="Proteomes" id="UP000226437">
    <property type="component" value="Unassembled WGS sequence"/>
</dbReference>
<dbReference type="PANTHER" id="PTHR46081">
    <property type="entry name" value="PEPTIDE METHIONINE SULFOXIDE REDUCTASE 2"/>
    <property type="match status" value="1"/>
</dbReference>
<dbReference type="EC" id="1.8.4.12" evidence="2"/>
<dbReference type="GO" id="GO:0006979">
    <property type="term" value="P:response to oxidative stress"/>
    <property type="evidence" value="ECO:0007669"/>
    <property type="project" value="InterPro"/>
</dbReference>
<comment type="cofactor">
    <cofactor evidence="1">
        <name>Zn(2+)</name>
        <dbReference type="ChEBI" id="CHEBI:29105"/>
    </cofactor>
</comment>
<dbReference type="EMBL" id="PDLO01000004">
    <property type="protein sequence ID" value="PHK98320.1"/>
    <property type="molecule type" value="Genomic_DNA"/>
</dbReference>
<keyword evidence="3" id="KW-0479">Metal-binding</keyword>
<keyword evidence="5" id="KW-0560">Oxidoreductase</keyword>
<gene>
    <name evidence="8" type="primary">msrB</name>
    <name evidence="8" type="ORF">CGL56_11505</name>
</gene>
<organism evidence="8 9">
    <name type="scientific">Neolewinella marina</name>
    <dbReference type="NCBI Taxonomy" id="438751"/>
    <lineage>
        <taxon>Bacteria</taxon>
        <taxon>Pseudomonadati</taxon>
        <taxon>Bacteroidota</taxon>
        <taxon>Saprospiria</taxon>
        <taxon>Saprospirales</taxon>
        <taxon>Lewinellaceae</taxon>
        <taxon>Neolewinella</taxon>
    </lineage>
</organism>
<dbReference type="InterPro" id="IPR028427">
    <property type="entry name" value="Met_Sox_Rdtase_MsrB"/>
</dbReference>
<dbReference type="InterPro" id="IPR011057">
    <property type="entry name" value="Mss4-like_sf"/>
</dbReference>
<dbReference type="Pfam" id="PF01641">
    <property type="entry name" value="SelR"/>
    <property type="match status" value="1"/>
</dbReference>
<accession>A0A2G0CEH2</accession>
<dbReference type="GO" id="GO:0033743">
    <property type="term" value="F:peptide-methionine (R)-S-oxide reductase activity"/>
    <property type="evidence" value="ECO:0007669"/>
    <property type="project" value="UniProtKB-EC"/>
</dbReference>
<name>A0A2G0CEH2_9BACT</name>
<evidence type="ECO:0000256" key="1">
    <source>
        <dbReference type="ARBA" id="ARBA00001947"/>
    </source>
</evidence>
<keyword evidence="4" id="KW-0862">Zinc</keyword>
<dbReference type="InterPro" id="IPR002579">
    <property type="entry name" value="Met_Sox_Rdtase_MsrB_dom"/>
</dbReference>
<proteinExistence type="predicted"/>
<dbReference type="PROSITE" id="PS51790">
    <property type="entry name" value="MSRB"/>
    <property type="match status" value="1"/>
</dbReference>
<dbReference type="NCBIfam" id="TIGR00357">
    <property type="entry name" value="peptide-methionine (R)-S-oxide reductase MsrB"/>
    <property type="match status" value="1"/>
</dbReference>
<feature type="domain" description="MsrB" evidence="7">
    <location>
        <begin position="3"/>
        <end position="123"/>
    </location>
</feature>
<evidence type="ECO:0000259" key="7">
    <source>
        <dbReference type="PROSITE" id="PS51790"/>
    </source>
</evidence>
<evidence type="ECO:0000313" key="8">
    <source>
        <dbReference type="EMBL" id="PHK98320.1"/>
    </source>
</evidence>
<sequence length="138" mass="15847">MKTQENWNALTPEEERVIARKGTEMPFTGEYNNFKQDGLFVCRRCDAPLYDSHDKFSSGCGWPSFDDEIPNAIQHIRDADGRRIEILCNNCGGHLGHVFHGERFTEKNTRHCVNSLSIKFIPREKYEAEHGSLDTDEA</sequence>
<keyword evidence="9" id="KW-1185">Reference proteome</keyword>
<dbReference type="SUPFAM" id="SSF51316">
    <property type="entry name" value="Mss4-like"/>
    <property type="match status" value="1"/>
</dbReference>
<evidence type="ECO:0000256" key="6">
    <source>
        <dbReference type="ARBA" id="ARBA00048488"/>
    </source>
</evidence>
<protein>
    <recommendedName>
        <fullName evidence="2">peptide-methionine (R)-S-oxide reductase</fullName>
        <ecNumber evidence="2">1.8.4.12</ecNumber>
    </recommendedName>
</protein>
<dbReference type="Gene3D" id="2.170.150.20">
    <property type="entry name" value="Peptide methionine sulfoxide reductase"/>
    <property type="match status" value="1"/>
</dbReference>
<evidence type="ECO:0000313" key="9">
    <source>
        <dbReference type="Proteomes" id="UP000226437"/>
    </source>
</evidence>
<dbReference type="GO" id="GO:0030091">
    <property type="term" value="P:protein repair"/>
    <property type="evidence" value="ECO:0007669"/>
    <property type="project" value="InterPro"/>
</dbReference>
<comment type="catalytic activity">
    <reaction evidence="6">
        <text>L-methionyl-[protein] + [thioredoxin]-disulfide + H2O = L-methionyl-(R)-S-oxide-[protein] + [thioredoxin]-dithiol</text>
        <dbReference type="Rhea" id="RHEA:24164"/>
        <dbReference type="Rhea" id="RHEA-COMP:10698"/>
        <dbReference type="Rhea" id="RHEA-COMP:10700"/>
        <dbReference type="Rhea" id="RHEA-COMP:12313"/>
        <dbReference type="Rhea" id="RHEA-COMP:12314"/>
        <dbReference type="ChEBI" id="CHEBI:15377"/>
        <dbReference type="ChEBI" id="CHEBI:16044"/>
        <dbReference type="ChEBI" id="CHEBI:29950"/>
        <dbReference type="ChEBI" id="CHEBI:45764"/>
        <dbReference type="ChEBI" id="CHEBI:50058"/>
        <dbReference type="EC" id="1.8.4.12"/>
    </reaction>
</comment>
<dbReference type="GO" id="GO:0046872">
    <property type="term" value="F:metal ion binding"/>
    <property type="evidence" value="ECO:0007669"/>
    <property type="project" value="UniProtKB-KW"/>
</dbReference>
<dbReference type="NCBIfam" id="NF004036">
    <property type="entry name" value="PRK05508.1"/>
    <property type="match status" value="1"/>
</dbReference>
<dbReference type="PANTHER" id="PTHR46081:SF8">
    <property type="entry name" value="PEPTIDE METHIONINE SULFOXIDE REDUCTASE 2"/>
    <property type="match status" value="1"/>
</dbReference>
<evidence type="ECO:0000256" key="5">
    <source>
        <dbReference type="ARBA" id="ARBA00023002"/>
    </source>
</evidence>